<dbReference type="AlphaFoldDB" id="A0A8C3JAL5"/>
<evidence type="ECO:0000313" key="4">
    <source>
        <dbReference type="Proteomes" id="UP000694419"/>
    </source>
</evidence>
<proteinExistence type="predicted"/>
<reference evidence="3" key="2">
    <citation type="submission" date="2025-09" db="UniProtKB">
        <authorList>
            <consortium name="Ensembl"/>
        </authorList>
    </citation>
    <scope>IDENTIFICATION</scope>
</reference>
<dbReference type="Ensembl" id="ENSCPGT00000004110.1">
    <property type="protein sequence ID" value="ENSCPGP00000003730.1"/>
    <property type="gene ID" value="ENSCPGG00000002754.1"/>
</dbReference>
<protein>
    <recommendedName>
        <fullName evidence="2">WAP domain-containing protein</fullName>
    </recommendedName>
</protein>
<dbReference type="InterPro" id="IPR008197">
    <property type="entry name" value="WAP_dom"/>
</dbReference>
<dbReference type="PRINTS" id="PR00003">
    <property type="entry name" value="4DISULPHCORE"/>
</dbReference>
<evidence type="ECO:0000256" key="1">
    <source>
        <dbReference type="SAM" id="MobiDB-lite"/>
    </source>
</evidence>
<dbReference type="GO" id="GO:0045087">
    <property type="term" value="P:innate immune response"/>
    <property type="evidence" value="ECO:0007669"/>
    <property type="project" value="TreeGrafter"/>
</dbReference>
<organism evidence="3 4">
    <name type="scientific">Calidris pygmaea</name>
    <name type="common">Spoon-billed sandpiper</name>
    <dbReference type="NCBI Taxonomy" id="425635"/>
    <lineage>
        <taxon>Eukaryota</taxon>
        <taxon>Metazoa</taxon>
        <taxon>Chordata</taxon>
        <taxon>Craniata</taxon>
        <taxon>Vertebrata</taxon>
        <taxon>Euteleostomi</taxon>
        <taxon>Archelosauria</taxon>
        <taxon>Archosauria</taxon>
        <taxon>Dinosauria</taxon>
        <taxon>Saurischia</taxon>
        <taxon>Theropoda</taxon>
        <taxon>Coelurosauria</taxon>
        <taxon>Aves</taxon>
        <taxon>Neognathae</taxon>
        <taxon>Neoaves</taxon>
        <taxon>Charadriiformes</taxon>
        <taxon>Scolopacidae</taxon>
        <taxon>Calidris</taxon>
    </lineage>
</organism>
<sequence>MGPQTPRGTELWHSGGPLTLGSLGWALSGLTRGPLPVPNKPGQCPRVRMRQTPEPCSEEDSCTHDRDCPRQEKCCFSGCDPSPGCPPPTEHPGECPRAEEGGTCLDLCSFDEECPWGHKCCSNGCGHVCMPASLQGQTLAPGCESPGRAQWGQSPRGPPGTDPMGAS</sequence>
<dbReference type="InterPro" id="IPR050514">
    <property type="entry name" value="WAP_four-disulfide_core"/>
</dbReference>
<dbReference type="Gene3D" id="4.10.75.10">
    <property type="entry name" value="Elafin-like"/>
    <property type="match status" value="2"/>
</dbReference>
<dbReference type="InterPro" id="IPR036645">
    <property type="entry name" value="Elafin-like_sf"/>
</dbReference>
<reference evidence="3" key="1">
    <citation type="submission" date="2025-08" db="UniProtKB">
        <authorList>
            <consortium name="Ensembl"/>
        </authorList>
    </citation>
    <scope>IDENTIFICATION</scope>
</reference>
<dbReference type="PROSITE" id="PS51390">
    <property type="entry name" value="WAP"/>
    <property type="match status" value="2"/>
</dbReference>
<dbReference type="GO" id="GO:0019731">
    <property type="term" value="P:antibacterial humoral response"/>
    <property type="evidence" value="ECO:0007669"/>
    <property type="project" value="TreeGrafter"/>
</dbReference>
<evidence type="ECO:0000259" key="2">
    <source>
        <dbReference type="PROSITE" id="PS51390"/>
    </source>
</evidence>
<keyword evidence="4" id="KW-1185">Reference proteome</keyword>
<dbReference type="GO" id="GO:0005615">
    <property type="term" value="C:extracellular space"/>
    <property type="evidence" value="ECO:0007669"/>
    <property type="project" value="TreeGrafter"/>
</dbReference>
<feature type="domain" description="WAP" evidence="2">
    <location>
        <begin position="88"/>
        <end position="133"/>
    </location>
</feature>
<evidence type="ECO:0000313" key="3">
    <source>
        <dbReference type="Ensembl" id="ENSCPGP00000003730.1"/>
    </source>
</evidence>
<dbReference type="SMART" id="SM00217">
    <property type="entry name" value="WAP"/>
    <property type="match status" value="2"/>
</dbReference>
<dbReference type="Pfam" id="PF00095">
    <property type="entry name" value="WAP"/>
    <property type="match status" value="2"/>
</dbReference>
<dbReference type="GO" id="GO:0004867">
    <property type="term" value="F:serine-type endopeptidase inhibitor activity"/>
    <property type="evidence" value="ECO:0007669"/>
    <property type="project" value="TreeGrafter"/>
</dbReference>
<dbReference type="SUPFAM" id="SSF57256">
    <property type="entry name" value="Elafin-like"/>
    <property type="match status" value="2"/>
</dbReference>
<feature type="region of interest" description="Disordered" evidence="1">
    <location>
        <begin position="141"/>
        <end position="167"/>
    </location>
</feature>
<feature type="domain" description="WAP" evidence="2">
    <location>
        <begin position="37"/>
        <end position="79"/>
    </location>
</feature>
<dbReference type="PANTHER" id="PTHR19441">
    <property type="entry name" value="WHEY ACDIC PROTEIN WAP"/>
    <property type="match status" value="1"/>
</dbReference>
<dbReference type="PANTHER" id="PTHR19441:SF95">
    <property type="entry name" value="PERLWAPIN ISOFORM X1"/>
    <property type="match status" value="1"/>
</dbReference>
<name>A0A8C3JAL5_9CHAR</name>
<dbReference type="Proteomes" id="UP000694419">
    <property type="component" value="Unplaced"/>
</dbReference>
<accession>A0A8C3JAL5</accession>
<dbReference type="CDD" id="cd00199">
    <property type="entry name" value="WAP"/>
    <property type="match status" value="1"/>
</dbReference>